<evidence type="ECO:0000313" key="2">
    <source>
        <dbReference type="EMBL" id="QGQ99705.1"/>
    </source>
</evidence>
<dbReference type="SUPFAM" id="SSF52266">
    <property type="entry name" value="SGNH hydrolase"/>
    <property type="match status" value="1"/>
</dbReference>
<evidence type="ECO:0000313" key="3">
    <source>
        <dbReference type="Proteomes" id="UP000426246"/>
    </source>
</evidence>
<name>A0A6B8RVP1_9BACL</name>
<feature type="domain" description="SGNH hydrolase-type esterase" evidence="1">
    <location>
        <begin position="272"/>
        <end position="411"/>
    </location>
</feature>
<dbReference type="InterPro" id="IPR036514">
    <property type="entry name" value="SGNH_hydro_sf"/>
</dbReference>
<dbReference type="AlphaFoldDB" id="A0A6B8RVP1"/>
<organism evidence="2 3">
    <name type="scientific">Paenibacillus psychroresistens</name>
    <dbReference type="NCBI Taxonomy" id="1778678"/>
    <lineage>
        <taxon>Bacteria</taxon>
        <taxon>Bacillati</taxon>
        <taxon>Bacillota</taxon>
        <taxon>Bacilli</taxon>
        <taxon>Bacillales</taxon>
        <taxon>Paenibacillaceae</taxon>
        <taxon>Paenibacillus</taxon>
    </lineage>
</organism>
<dbReference type="Gene3D" id="3.40.50.1110">
    <property type="entry name" value="SGNH hydrolase"/>
    <property type="match status" value="1"/>
</dbReference>
<reference evidence="3" key="1">
    <citation type="submission" date="2018-11" db="EMBL/GenBank/DDBJ databases">
        <title>Complete genome sequence of Paenibacillus sp. ML311-T8.</title>
        <authorList>
            <person name="Nam Y.-D."/>
            <person name="Kang J."/>
            <person name="Chung W.-H."/>
            <person name="Park Y.S."/>
        </authorList>
    </citation>
    <scope>NUCLEOTIDE SEQUENCE [LARGE SCALE GENOMIC DNA]</scope>
    <source>
        <strain evidence="3">ML311-T8</strain>
    </source>
</reference>
<protein>
    <recommendedName>
        <fullName evidence="1">SGNH hydrolase-type esterase domain-containing protein</fullName>
    </recommendedName>
</protein>
<sequence>MVPDSLYVYSKNREIQYIPDQDYVYDFYWGTIKRHPLGKIAPGEELSLDYSVWLCRYDALVLHEDGTICVVEGDSEAPESRELLLPEPPAVREGFVLAHIFTGWGQDCIYGGNSRVLGGAVDAPVLLHGRYEDMVRRTYYVEIAQDLDDGMNYVKLAATGEDYGTNKIITNSTLRWTEPKPFEFGQKLPLLVKTAYESEVDWGLELEIEQPSGEDETTTIRYEIEAIPEMIFDMRHLLAGSNPIDRIPLEQLEHLTGFKHSLSSAKTARIAFFGESTTRSGLWTYQLMRCLRSKYPDTRLYSSNVAIGGEGTNRGIHRLENEVLNVQPNLIILEYLINDACSGDPEITEKNIRTILERIKDSGSACLVVTNNGVNPHFTPLGAKRNFRLYHELYRRLAAEYKVAFVGGYAYFDQLHLYGKYFITELKGNMVNHPYGNVDITWGAFDRVLSDAILKAILQE</sequence>
<dbReference type="KEGG" id="ppsc:EHS13_35010"/>
<dbReference type="EMBL" id="CP034235">
    <property type="protein sequence ID" value="QGQ99705.1"/>
    <property type="molecule type" value="Genomic_DNA"/>
</dbReference>
<accession>A0A6B8RVP1</accession>
<proteinExistence type="predicted"/>
<evidence type="ECO:0000259" key="1">
    <source>
        <dbReference type="Pfam" id="PF13472"/>
    </source>
</evidence>
<dbReference type="OrthoDB" id="2517335at2"/>
<gene>
    <name evidence="2" type="ORF">EHS13_35010</name>
</gene>
<dbReference type="Proteomes" id="UP000426246">
    <property type="component" value="Chromosome"/>
</dbReference>
<dbReference type="InterPro" id="IPR013830">
    <property type="entry name" value="SGNH_hydro"/>
</dbReference>
<dbReference type="Pfam" id="PF13472">
    <property type="entry name" value="Lipase_GDSL_2"/>
    <property type="match status" value="1"/>
</dbReference>
<keyword evidence="3" id="KW-1185">Reference proteome</keyword>
<dbReference type="RefSeq" id="WP_155704868.1">
    <property type="nucleotide sequence ID" value="NZ_CP034235.1"/>
</dbReference>